<protein>
    <submittedName>
        <fullName evidence="1">Uncharacterized protein</fullName>
    </submittedName>
</protein>
<reference evidence="1 2" key="1">
    <citation type="submission" date="2024-02" db="EMBL/GenBank/DDBJ databases">
        <authorList>
            <person name="Chen Y."/>
            <person name="Shah S."/>
            <person name="Dougan E. K."/>
            <person name="Thang M."/>
            <person name="Chan C."/>
        </authorList>
    </citation>
    <scope>NUCLEOTIDE SEQUENCE [LARGE SCALE GENOMIC DNA]</scope>
</reference>
<dbReference type="EMBL" id="CAXAMN010014446">
    <property type="protein sequence ID" value="CAK9043351.1"/>
    <property type="molecule type" value="Genomic_DNA"/>
</dbReference>
<proteinExistence type="predicted"/>
<keyword evidence="2" id="KW-1185">Reference proteome</keyword>
<name>A0ABP0LVU0_9DINO</name>
<organism evidence="1 2">
    <name type="scientific">Durusdinium trenchii</name>
    <dbReference type="NCBI Taxonomy" id="1381693"/>
    <lineage>
        <taxon>Eukaryota</taxon>
        <taxon>Sar</taxon>
        <taxon>Alveolata</taxon>
        <taxon>Dinophyceae</taxon>
        <taxon>Suessiales</taxon>
        <taxon>Symbiodiniaceae</taxon>
        <taxon>Durusdinium</taxon>
    </lineage>
</organism>
<dbReference type="Proteomes" id="UP001642484">
    <property type="component" value="Unassembled WGS sequence"/>
</dbReference>
<gene>
    <name evidence="1" type="ORF">CCMP2556_LOCUS22958</name>
</gene>
<evidence type="ECO:0000313" key="2">
    <source>
        <dbReference type="Proteomes" id="UP001642484"/>
    </source>
</evidence>
<accession>A0ABP0LVU0</accession>
<evidence type="ECO:0000313" key="1">
    <source>
        <dbReference type="EMBL" id="CAK9043351.1"/>
    </source>
</evidence>
<comment type="caution">
    <text evidence="1">The sequence shown here is derived from an EMBL/GenBank/DDBJ whole genome shotgun (WGS) entry which is preliminary data.</text>
</comment>
<sequence>MEHKDLKDILGKLSDEDNEKLKKVLNLAGKPGSNMRRAVWLWTEDNCAEALGENELEGEIPKCTGKQLVMDEVKFEKEDDKKKVDTMIKRVMQMFMEDQAQADVPYIPPESAKKRAVWLWDKDAVKEFLSEVEIDVEMKDGKELLTDGRNKFKDGQDEKVQEVLGSIGLMLMQDIVMA</sequence>